<dbReference type="PANTHER" id="PTHR39344">
    <property type="entry name" value="UPF0182 PROTEIN SLL1060"/>
    <property type="match status" value="1"/>
</dbReference>
<proteinExistence type="inferred from homology"/>
<gene>
    <name evidence="6" type="ORF">LX24_00059</name>
</gene>
<comment type="caution">
    <text evidence="5">Lacks conserved residue(s) required for the propagation of feature annotation.</text>
</comment>
<comment type="caution">
    <text evidence="6">The sequence shown here is derived from an EMBL/GenBank/DDBJ whole genome shotgun (WGS) entry which is preliminary data.</text>
</comment>
<keyword evidence="3 5" id="KW-1133">Transmembrane helix</keyword>
<name>A0A5S4ZYE0_9FIRM</name>
<dbReference type="PANTHER" id="PTHR39344:SF1">
    <property type="entry name" value="UPF0182 PROTEIN SLL1060"/>
    <property type="match status" value="1"/>
</dbReference>
<protein>
    <recommendedName>
        <fullName evidence="5">UPF0182 protein LX24_00059</fullName>
    </recommendedName>
</protein>
<dbReference type="GO" id="GO:0005886">
    <property type="term" value="C:plasma membrane"/>
    <property type="evidence" value="ECO:0007669"/>
    <property type="project" value="UniProtKB-SubCell"/>
</dbReference>
<keyword evidence="4 5" id="KW-0472">Membrane</keyword>
<organism evidence="6 7">
    <name type="scientific">Desulfallas thermosapovorans DSM 6562</name>
    <dbReference type="NCBI Taxonomy" id="1121431"/>
    <lineage>
        <taxon>Bacteria</taxon>
        <taxon>Bacillati</taxon>
        <taxon>Bacillota</taxon>
        <taxon>Clostridia</taxon>
        <taxon>Eubacteriales</taxon>
        <taxon>Desulfallaceae</taxon>
        <taxon>Desulfallas</taxon>
    </lineage>
</organism>
<evidence type="ECO:0000313" key="7">
    <source>
        <dbReference type="Proteomes" id="UP000323166"/>
    </source>
</evidence>
<keyword evidence="7" id="KW-1185">Reference proteome</keyword>
<feature type="transmembrane region" description="Helical" evidence="5">
    <location>
        <begin position="53"/>
        <end position="73"/>
    </location>
</feature>
<evidence type="ECO:0000256" key="1">
    <source>
        <dbReference type="ARBA" id="ARBA00022475"/>
    </source>
</evidence>
<dbReference type="InterPro" id="IPR005372">
    <property type="entry name" value="UPF0182"/>
</dbReference>
<dbReference type="Proteomes" id="UP000323166">
    <property type="component" value="Unassembled WGS sequence"/>
</dbReference>
<feature type="transmembrane region" description="Helical" evidence="5">
    <location>
        <begin position="169"/>
        <end position="190"/>
    </location>
</feature>
<dbReference type="EMBL" id="VNHM01000001">
    <property type="protein sequence ID" value="TYO97776.1"/>
    <property type="molecule type" value="Genomic_DNA"/>
</dbReference>
<keyword evidence="2 5" id="KW-0812">Transmembrane</keyword>
<comment type="similarity">
    <text evidence="5">Belongs to the UPF0182 family.</text>
</comment>
<evidence type="ECO:0000256" key="5">
    <source>
        <dbReference type="HAMAP-Rule" id="MF_01600"/>
    </source>
</evidence>
<dbReference type="RefSeq" id="WP_166510146.1">
    <property type="nucleotide sequence ID" value="NZ_VNHM01000001.1"/>
</dbReference>
<evidence type="ECO:0000256" key="2">
    <source>
        <dbReference type="ARBA" id="ARBA00022692"/>
    </source>
</evidence>
<feature type="transmembrane region" description="Helical" evidence="5">
    <location>
        <begin position="210"/>
        <end position="227"/>
    </location>
</feature>
<evidence type="ECO:0000256" key="3">
    <source>
        <dbReference type="ARBA" id="ARBA00022989"/>
    </source>
</evidence>
<feature type="transmembrane region" description="Helical" evidence="5">
    <location>
        <begin position="255"/>
        <end position="277"/>
    </location>
</feature>
<reference evidence="6 7" key="1">
    <citation type="submission" date="2019-07" db="EMBL/GenBank/DDBJ databases">
        <title>Genomic Encyclopedia of Type Strains, Phase I: the one thousand microbial genomes (KMG-I) project.</title>
        <authorList>
            <person name="Kyrpides N."/>
        </authorList>
    </citation>
    <scope>NUCLEOTIDE SEQUENCE [LARGE SCALE GENOMIC DNA]</scope>
    <source>
        <strain evidence="6 7">DSM 6562</strain>
    </source>
</reference>
<dbReference type="Pfam" id="PF03699">
    <property type="entry name" value="UPF0182"/>
    <property type="match status" value="1"/>
</dbReference>
<evidence type="ECO:0000313" key="6">
    <source>
        <dbReference type="EMBL" id="TYO97776.1"/>
    </source>
</evidence>
<evidence type="ECO:0000256" key="4">
    <source>
        <dbReference type="ARBA" id="ARBA00023136"/>
    </source>
</evidence>
<keyword evidence="1 5" id="KW-1003">Cell membrane</keyword>
<dbReference type="GO" id="GO:0005576">
    <property type="term" value="C:extracellular region"/>
    <property type="evidence" value="ECO:0007669"/>
    <property type="project" value="TreeGrafter"/>
</dbReference>
<dbReference type="HAMAP" id="MF_01600">
    <property type="entry name" value="UPF0182"/>
    <property type="match status" value="1"/>
</dbReference>
<feature type="transmembrane region" description="Helical" evidence="5">
    <location>
        <begin position="110"/>
        <end position="130"/>
    </location>
</feature>
<feature type="transmembrane region" description="Helical" evidence="5">
    <location>
        <begin position="282"/>
        <end position="301"/>
    </location>
</feature>
<accession>A0A5S4ZYE0</accession>
<sequence length="919" mass="105426">MQKGFKWLTTIVVAALLIFLLVARWGAHLYIDWLWYQSLGYINIFKTILLSEIGLRLLVGLSALIFIFVNLILTRKSVLQSINARQINRTDDDIITIYQSPLNKYLTPRLLTLTYLAISTALAFFVSSAVTGDWVIVQKYLHSTTFGVTDPIFNNDIGKYVFNLPFYLFLYQLITWFIILSAFTVALVYFLSETGKDGVGKVFNSMAARLHLSFLAALFFLVRAWGYRLEQYMLLYSGNGVTFGPGYTDIHARLLAYKALFFIALLIALVIIINIFLRRFKLILYSIGGLILASIILGGIYPSAVQNLIVKPNELNKESPYIANSIKYTRMAYNLNQVQIKKFPAGQVLSAADIENNRETVNNIRLWDWRPLRETYQQLQEIRPYYELENIDIDRYTINGEYRQVMLAARELDQAQLSSTAKTWINERLKYTHGYGVTMNPVNKMTSEGLPELFIKNIPPSSEIDVKVTRPEIYFGELTDNYVIVNTKTQEFDYPVGTENAYTTYEGKNGVKVNNFLRKAVFALAFADYKLLLASDLENSSQILYYRNIKDRVTKLAPFLSFDSDPYIVIDNSGALHWMWDAYTTTNMYPYSEPYRGGNNYIRNAVKVIINAYTGQVDFYVSDNEDPIIQTYAKIFPGVFKPLSEMPGDLREHIRYPADLFNIQAEKYTVFHMTNTEVLYNQEDRWNIPTEKFYNEEVTLEPYYNIIKLPESEKPEYVLILPFTPNNKTNMIGWMAARSDDPNYGELLVYEFPKQELVYGPMQIEARIDQDTVISQQLTLWNQRGSSVIRGNLLVIPVENSLLYVEPLYLQSEQSRMPELRRVIVAHNDRIVMEPTLDTALNKIFGTAINDTTNDGQQPSLTDQEPVDKAPATLKELIDTANNLYNEAQTKLQNGDWAGYGEAIGKLEKTLKDLSAQAE</sequence>
<comment type="subcellular location">
    <subcellularLocation>
        <location evidence="5">Cell membrane</location>
        <topology evidence="5">Multi-pass membrane protein</topology>
    </subcellularLocation>
</comment>
<dbReference type="AlphaFoldDB" id="A0A5S4ZYE0"/>